<feature type="transmembrane region" description="Helical" evidence="1">
    <location>
        <begin position="78"/>
        <end position="96"/>
    </location>
</feature>
<accession>A0A8D9FR28</accession>
<dbReference type="EMBL" id="OU342829">
    <property type="protein sequence ID" value="CAG7581304.1"/>
    <property type="molecule type" value="Genomic_DNA"/>
</dbReference>
<sequence length="114" mass="13251">MMIRMRKIILFILLSLSFNTYSQELSPRDSVKVEKLENEMKELRREGYTTMGVGIFVHLISIVQLTQGLKDPMNLSPFGIYTGIALGFDGLSFYKFRRSRQIKKEIKLIKETTL</sequence>
<keyword evidence="1" id="KW-0472">Membrane</keyword>
<name>A0A8D9FR28_9VIRU</name>
<proteinExistence type="predicted"/>
<reference evidence="2" key="1">
    <citation type="submission" date="2021-06" db="EMBL/GenBank/DDBJ databases">
        <authorList>
            <person name="Gannon L."/>
            <person name="Redgwell R T."/>
            <person name="Michniewski S."/>
            <person name="Harrison D C."/>
            <person name="Millard A."/>
        </authorList>
    </citation>
    <scope>NUCLEOTIDE SEQUENCE</scope>
</reference>
<evidence type="ECO:0000313" key="2">
    <source>
        <dbReference type="EMBL" id="CAG7581304.1"/>
    </source>
</evidence>
<organism evidence="2">
    <name type="scientific">uncultured marine phage</name>
    <dbReference type="NCBI Taxonomy" id="707152"/>
    <lineage>
        <taxon>Viruses</taxon>
        <taxon>environmental samples</taxon>
    </lineage>
</organism>
<evidence type="ECO:0000256" key="1">
    <source>
        <dbReference type="SAM" id="Phobius"/>
    </source>
</evidence>
<keyword evidence="1" id="KW-0812">Transmembrane</keyword>
<protein>
    <submittedName>
        <fullName evidence="2">Uncharacterized protein</fullName>
    </submittedName>
</protein>
<keyword evidence="1" id="KW-1133">Transmembrane helix</keyword>
<gene>
    <name evidence="2" type="ORF">SLAVMIC_00776</name>
</gene>